<dbReference type="SUPFAM" id="SSF48452">
    <property type="entry name" value="TPR-like"/>
    <property type="match status" value="1"/>
</dbReference>
<keyword evidence="5" id="KW-0804">Transcription</keyword>
<evidence type="ECO:0000256" key="3">
    <source>
        <dbReference type="ARBA" id="ARBA00023015"/>
    </source>
</evidence>
<name>A0A291Q1S0_9ACTN</name>
<dbReference type="SMART" id="SM00862">
    <property type="entry name" value="Trans_reg_C"/>
    <property type="match status" value="1"/>
</dbReference>
<dbReference type="Gene3D" id="1.25.40.10">
    <property type="entry name" value="Tetratricopeptide repeat domain"/>
    <property type="match status" value="1"/>
</dbReference>
<evidence type="ECO:0000256" key="4">
    <source>
        <dbReference type="ARBA" id="ARBA00023125"/>
    </source>
</evidence>
<dbReference type="Pfam" id="PF00486">
    <property type="entry name" value="Trans_reg_C"/>
    <property type="match status" value="1"/>
</dbReference>
<dbReference type="SUPFAM" id="SSF46894">
    <property type="entry name" value="C-terminal effector domain of the bipartite response regulators"/>
    <property type="match status" value="1"/>
</dbReference>
<proteinExistence type="inferred from homology"/>
<accession>A0A291Q1S0</accession>
<keyword evidence="2" id="KW-0902">Two-component regulatory system</keyword>
<dbReference type="InterPro" id="IPR051677">
    <property type="entry name" value="AfsR-DnrI-RedD_regulator"/>
</dbReference>
<dbReference type="PANTHER" id="PTHR35807:SF1">
    <property type="entry name" value="TRANSCRIPTIONAL REGULATOR REDD"/>
    <property type="match status" value="1"/>
</dbReference>
<evidence type="ECO:0000256" key="5">
    <source>
        <dbReference type="ARBA" id="ARBA00023163"/>
    </source>
</evidence>
<dbReference type="InterPro" id="IPR001867">
    <property type="entry name" value="OmpR/PhoB-type_DNA-bd"/>
</dbReference>
<dbReference type="Pfam" id="PF03704">
    <property type="entry name" value="BTAD"/>
    <property type="match status" value="1"/>
</dbReference>
<sequence length="634" mass="68805">MSRSGLEFKILGPLEATVDGKPLQIRGVRQRAVLAHLLLAQGGVVSVESLISNVWDGRPPNTARTQVSICVAALRKLFRNAGATDEVIATVQPGYRLSLAGRRLDAMEFSLGAERGYGLGREGNLAEAAESLKQALALWRGPALSDVPAQFAEMAATRLSEQRLLAAEQLMTLRLKLGEHRSIISELRALLHAHPLREQLRATLMRAQYRAGQRAEALHTFREGRTLSIDELGLEPGAELQVLHDAILNDTSGEPSVGEGPGMVAETGTIPLELPLDVGDFVGRKAELQELDYLLAVDPGRRRTAVCFISGSPGSGKTALAVHWGRSKAGHFPDGQLYVDIRDAAAGSPERTALAVLQRFLRSLGMHPDLVPKGLGECSAAYRSLLADRRAFVIIDNATTFREVEPLLPGGGQCCVLVTGLEQFMHGRGTRGVRLGPIEHDDAVALLAAITGRELVETEAVDRLLELCGRLPLAIRAAGLRLDSKPHWSVEDLVARLSDPQRLLDTLSHGESSPRACFDRALRHVPLDTAAAYRALSATPAADFDVRTAAEVLCTSAADAEDTLERLVDLNLLELNPLEGRRRMRRGGGLCYRYPHLLRLHAEQLLHEESLEHTTLRLTRRAGPTRLTSGACST</sequence>
<dbReference type="InterPro" id="IPR027417">
    <property type="entry name" value="P-loop_NTPase"/>
</dbReference>
<dbReference type="PRINTS" id="PR00364">
    <property type="entry name" value="DISEASERSIST"/>
</dbReference>
<comment type="similarity">
    <text evidence="1">Belongs to the AfsR/DnrI/RedD regulatory family.</text>
</comment>
<keyword evidence="9" id="KW-1185">Reference proteome</keyword>
<dbReference type="EMBL" id="CP022685">
    <property type="protein sequence ID" value="ATL25681.1"/>
    <property type="molecule type" value="Genomic_DNA"/>
</dbReference>
<dbReference type="PANTHER" id="PTHR35807">
    <property type="entry name" value="TRANSCRIPTIONAL REGULATOR REDD-RELATED"/>
    <property type="match status" value="1"/>
</dbReference>
<dbReference type="GO" id="GO:0006355">
    <property type="term" value="P:regulation of DNA-templated transcription"/>
    <property type="evidence" value="ECO:0007669"/>
    <property type="project" value="InterPro"/>
</dbReference>
<feature type="DNA-binding region" description="OmpR/PhoB-type" evidence="6">
    <location>
        <begin position="1"/>
        <end position="99"/>
    </location>
</feature>
<dbReference type="AlphaFoldDB" id="A0A291Q1S0"/>
<gene>
    <name evidence="8" type="ORF">KY5_0663c</name>
</gene>
<keyword evidence="4 6" id="KW-0238">DNA-binding</keyword>
<dbReference type="InterPro" id="IPR011990">
    <property type="entry name" value="TPR-like_helical_dom_sf"/>
</dbReference>
<dbReference type="SMART" id="SM01043">
    <property type="entry name" value="BTAD"/>
    <property type="match status" value="1"/>
</dbReference>
<keyword evidence="3" id="KW-0805">Transcription regulation</keyword>
<evidence type="ECO:0000256" key="1">
    <source>
        <dbReference type="ARBA" id="ARBA00005820"/>
    </source>
</evidence>
<dbReference type="Proteomes" id="UP000221011">
    <property type="component" value="Chromosome"/>
</dbReference>
<dbReference type="PROSITE" id="PS51755">
    <property type="entry name" value="OMPR_PHOB"/>
    <property type="match status" value="1"/>
</dbReference>
<organism evidence="8 9">
    <name type="scientific">Streptomyces formicae</name>
    <dbReference type="NCBI Taxonomy" id="1616117"/>
    <lineage>
        <taxon>Bacteria</taxon>
        <taxon>Bacillati</taxon>
        <taxon>Actinomycetota</taxon>
        <taxon>Actinomycetes</taxon>
        <taxon>Kitasatosporales</taxon>
        <taxon>Streptomycetaceae</taxon>
        <taxon>Streptomyces</taxon>
    </lineage>
</organism>
<dbReference type="GO" id="GO:0000160">
    <property type="term" value="P:phosphorelay signal transduction system"/>
    <property type="evidence" value="ECO:0007669"/>
    <property type="project" value="UniProtKB-KW"/>
</dbReference>
<evidence type="ECO:0000259" key="7">
    <source>
        <dbReference type="PROSITE" id="PS51755"/>
    </source>
</evidence>
<evidence type="ECO:0000313" key="9">
    <source>
        <dbReference type="Proteomes" id="UP000221011"/>
    </source>
</evidence>
<evidence type="ECO:0000256" key="6">
    <source>
        <dbReference type="PROSITE-ProRule" id="PRU01091"/>
    </source>
</evidence>
<dbReference type="Gene3D" id="3.40.50.300">
    <property type="entry name" value="P-loop containing nucleotide triphosphate hydrolases"/>
    <property type="match status" value="1"/>
</dbReference>
<dbReference type="CDD" id="cd15831">
    <property type="entry name" value="BTAD"/>
    <property type="match status" value="1"/>
</dbReference>
<reference evidence="8 9" key="1">
    <citation type="submission" date="2017-08" db="EMBL/GenBank/DDBJ databases">
        <title>Complete Genome Sequence of Streptomyces formicae KY5, the formicamycin producer.</title>
        <authorList>
            <person name="Holmes N.A."/>
            <person name="Devine R."/>
            <person name="Qin Z."/>
            <person name="Seipke R.F."/>
            <person name="Wilkinson B."/>
            <person name="Hutchings M.I."/>
        </authorList>
    </citation>
    <scope>NUCLEOTIDE SEQUENCE [LARGE SCALE GENOMIC DNA]</scope>
    <source>
        <strain evidence="8 9">KY5</strain>
    </source>
</reference>
<evidence type="ECO:0000256" key="2">
    <source>
        <dbReference type="ARBA" id="ARBA00023012"/>
    </source>
</evidence>
<dbReference type="InterPro" id="IPR036388">
    <property type="entry name" value="WH-like_DNA-bd_sf"/>
</dbReference>
<dbReference type="RefSeq" id="WP_159072477.1">
    <property type="nucleotide sequence ID" value="NZ_CP022685.1"/>
</dbReference>
<dbReference type="InterPro" id="IPR005158">
    <property type="entry name" value="BTAD"/>
</dbReference>
<feature type="domain" description="OmpR/PhoB-type" evidence="7">
    <location>
        <begin position="1"/>
        <end position="99"/>
    </location>
</feature>
<dbReference type="SUPFAM" id="SSF52540">
    <property type="entry name" value="P-loop containing nucleoside triphosphate hydrolases"/>
    <property type="match status" value="1"/>
</dbReference>
<evidence type="ECO:0000313" key="8">
    <source>
        <dbReference type="EMBL" id="ATL25681.1"/>
    </source>
</evidence>
<dbReference type="Gene3D" id="1.10.10.10">
    <property type="entry name" value="Winged helix-like DNA-binding domain superfamily/Winged helix DNA-binding domain"/>
    <property type="match status" value="1"/>
</dbReference>
<dbReference type="GO" id="GO:0003677">
    <property type="term" value="F:DNA binding"/>
    <property type="evidence" value="ECO:0007669"/>
    <property type="project" value="UniProtKB-UniRule"/>
</dbReference>
<dbReference type="KEGG" id="sfk:KY5_0663c"/>
<dbReference type="InterPro" id="IPR016032">
    <property type="entry name" value="Sig_transdc_resp-reg_C-effctor"/>
</dbReference>
<protein>
    <submittedName>
        <fullName evidence="8">Putative regulatory protein</fullName>
    </submittedName>
</protein>